<keyword evidence="2" id="KW-1185">Reference proteome</keyword>
<sequence>MYEWCVLGGPAMSYTSFWDYLSFIYARSSPGAGGTLFDFHDSGDGAYWRQALKRFLLDSHIRGGTRLYWRQAGLDGKSLNIPRCLSTLSGGTCSYYYSWCFACDGCVSFGCEILDFHGVVYGASGEVGGGVVTIWELDLAMTSSNPTLKI</sequence>
<reference evidence="1" key="1">
    <citation type="journal article" date="2020" name="Stud. Mycol.">
        <title>101 Dothideomycetes genomes: a test case for predicting lifestyles and emergence of pathogens.</title>
        <authorList>
            <person name="Haridas S."/>
            <person name="Albert R."/>
            <person name="Binder M."/>
            <person name="Bloem J."/>
            <person name="Labutti K."/>
            <person name="Salamov A."/>
            <person name="Andreopoulos B."/>
            <person name="Baker S."/>
            <person name="Barry K."/>
            <person name="Bills G."/>
            <person name="Bluhm B."/>
            <person name="Cannon C."/>
            <person name="Castanera R."/>
            <person name="Culley D."/>
            <person name="Daum C."/>
            <person name="Ezra D."/>
            <person name="Gonzalez J."/>
            <person name="Henrissat B."/>
            <person name="Kuo A."/>
            <person name="Liang C."/>
            <person name="Lipzen A."/>
            <person name="Lutzoni F."/>
            <person name="Magnuson J."/>
            <person name="Mondo S."/>
            <person name="Nolan M."/>
            <person name="Ohm R."/>
            <person name="Pangilinan J."/>
            <person name="Park H.-J."/>
            <person name="Ramirez L."/>
            <person name="Alfaro M."/>
            <person name="Sun H."/>
            <person name="Tritt A."/>
            <person name="Yoshinaga Y."/>
            <person name="Zwiers L.-H."/>
            <person name="Turgeon B."/>
            <person name="Goodwin S."/>
            <person name="Spatafora J."/>
            <person name="Crous P."/>
            <person name="Grigoriev I."/>
        </authorList>
    </citation>
    <scope>NUCLEOTIDE SEQUENCE</scope>
    <source>
        <strain evidence="1">CBS 123094</strain>
    </source>
</reference>
<gene>
    <name evidence="1" type="ORF">P154DRAFT_17483</name>
</gene>
<evidence type="ECO:0000313" key="2">
    <source>
        <dbReference type="Proteomes" id="UP000799779"/>
    </source>
</evidence>
<dbReference type="Proteomes" id="UP000799779">
    <property type="component" value="Unassembled WGS sequence"/>
</dbReference>
<accession>A0A6A5X5Q5</accession>
<protein>
    <submittedName>
        <fullName evidence="1">Uncharacterized protein</fullName>
    </submittedName>
</protein>
<organism evidence="1 2">
    <name type="scientific">Amniculicola lignicola CBS 123094</name>
    <dbReference type="NCBI Taxonomy" id="1392246"/>
    <lineage>
        <taxon>Eukaryota</taxon>
        <taxon>Fungi</taxon>
        <taxon>Dikarya</taxon>
        <taxon>Ascomycota</taxon>
        <taxon>Pezizomycotina</taxon>
        <taxon>Dothideomycetes</taxon>
        <taxon>Pleosporomycetidae</taxon>
        <taxon>Pleosporales</taxon>
        <taxon>Amniculicolaceae</taxon>
        <taxon>Amniculicola</taxon>
    </lineage>
</organism>
<proteinExistence type="predicted"/>
<name>A0A6A5X5Q5_9PLEO</name>
<dbReference type="EMBL" id="ML977556">
    <property type="protein sequence ID" value="KAF2008191.1"/>
    <property type="molecule type" value="Genomic_DNA"/>
</dbReference>
<dbReference type="AlphaFoldDB" id="A0A6A5X5Q5"/>
<evidence type="ECO:0000313" key="1">
    <source>
        <dbReference type="EMBL" id="KAF2008191.1"/>
    </source>
</evidence>